<feature type="domain" description="Protein kinase" evidence="9">
    <location>
        <begin position="54"/>
        <end position="288"/>
    </location>
</feature>
<evidence type="ECO:0000259" key="9">
    <source>
        <dbReference type="PROSITE" id="PS50011"/>
    </source>
</evidence>
<protein>
    <recommendedName>
        <fullName evidence="1">non-specific serine/threonine protein kinase</fullName>
        <ecNumber evidence="1">2.7.11.1</ecNumber>
    </recommendedName>
</protein>
<dbReference type="GO" id="GO:0004674">
    <property type="term" value="F:protein serine/threonine kinase activity"/>
    <property type="evidence" value="ECO:0007669"/>
    <property type="project" value="UniProtKB-KW"/>
</dbReference>
<dbReference type="PROSITE" id="PS50011">
    <property type="entry name" value="PROTEIN_KINASE_DOM"/>
    <property type="match status" value="1"/>
</dbReference>
<feature type="binding site" evidence="7">
    <location>
        <position position="83"/>
    </location>
    <ligand>
        <name>ATP</name>
        <dbReference type="ChEBI" id="CHEBI:30616"/>
    </ligand>
</feature>
<comment type="caution">
    <text evidence="10">The sequence shown here is derived from an EMBL/GenBank/DDBJ whole genome shotgun (WGS) entry which is preliminary data.</text>
</comment>
<dbReference type="Gene3D" id="1.10.510.10">
    <property type="entry name" value="Transferase(Phosphotransferase) domain 1"/>
    <property type="match status" value="1"/>
</dbReference>
<dbReference type="AlphaFoldDB" id="A0A5S4FJL7"/>
<dbReference type="EC" id="2.7.11.1" evidence="1"/>
<evidence type="ECO:0000256" key="5">
    <source>
        <dbReference type="ARBA" id="ARBA00022777"/>
    </source>
</evidence>
<dbReference type="OrthoDB" id="9762169at2"/>
<evidence type="ECO:0000313" key="11">
    <source>
        <dbReference type="Proteomes" id="UP000309128"/>
    </source>
</evidence>
<keyword evidence="11" id="KW-1185">Reference proteome</keyword>
<evidence type="ECO:0000256" key="8">
    <source>
        <dbReference type="SAM" id="MobiDB-lite"/>
    </source>
</evidence>
<organism evidence="10 11">
    <name type="scientific">Nonomuraea turkmeniaca</name>
    <dbReference type="NCBI Taxonomy" id="103838"/>
    <lineage>
        <taxon>Bacteria</taxon>
        <taxon>Bacillati</taxon>
        <taxon>Actinomycetota</taxon>
        <taxon>Actinomycetes</taxon>
        <taxon>Streptosporangiales</taxon>
        <taxon>Streptosporangiaceae</taxon>
        <taxon>Nonomuraea</taxon>
    </lineage>
</organism>
<dbReference type="InterPro" id="IPR000719">
    <property type="entry name" value="Prot_kinase_dom"/>
</dbReference>
<dbReference type="SUPFAM" id="SSF56112">
    <property type="entry name" value="Protein kinase-like (PK-like)"/>
    <property type="match status" value="1"/>
</dbReference>
<dbReference type="EMBL" id="VCKY01000050">
    <property type="protein sequence ID" value="TMR20937.1"/>
    <property type="molecule type" value="Genomic_DNA"/>
</dbReference>
<dbReference type="Pfam" id="PF00069">
    <property type="entry name" value="Pkinase"/>
    <property type="match status" value="1"/>
</dbReference>
<dbReference type="SMART" id="SM00220">
    <property type="entry name" value="S_TKc"/>
    <property type="match status" value="1"/>
</dbReference>
<dbReference type="CDD" id="cd14014">
    <property type="entry name" value="STKc_PknB_like"/>
    <property type="match status" value="1"/>
</dbReference>
<evidence type="ECO:0000256" key="7">
    <source>
        <dbReference type="PROSITE-ProRule" id="PRU10141"/>
    </source>
</evidence>
<dbReference type="PROSITE" id="PS00108">
    <property type="entry name" value="PROTEIN_KINASE_ST"/>
    <property type="match status" value="1"/>
</dbReference>
<keyword evidence="4 7" id="KW-0547">Nucleotide-binding</keyword>
<dbReference type="Proteomes" id="UP000309128">
    <property type="component" value="Unassembled WGS sequence"/>
</dbReference>
<dbReference type="PANTHER" id="PTHR43289">
    <property type="entry name" value="MITOGEN-ACTIVATED PROTEIN KINASE KINASE KINASE 20-RELATED"/>
    <property type="match status" value="1"/>
</dbReference>
<keyword evidence="2 10" id="KW-0723">Serine/threonine-protein kinase</keyword>
<keyword evidence="5 10" id="KW-0418">Kinase</keyword>
<evidence type="ECO:0000256" key="4">
    <source>
        <dbReference type="ARBA" id="ARBA00022741"/>
    </source>
</evidence>
<dbReference type="PROSITE" id="PS00107">
    <property type="entry name" value="PROTEIN_KINASE_ATP"/>
    <property type="match status" value="1"/>
</dbReference>
<dbReference type="PANTHER" id="PTHR43289:SF6">
    <property type="entry name" value="SERINE_THREONINE-PROTEIN KINASE NEKL-3"/>
    <property type="match status" value="1"/>
</dbReference>
<dbReference type="GO" id="GO:0005524">
    <property type="term" value="F:ATP binding"/>
    <property type="evidence" value="ECO:0007669"/>
    <property type="project" value="UniProtKB-UniRule"/>
</dbReference>
<feature type="region of interest" description="Disordered" evidence="8">
    <location>
        <begin position="15"/>
        <end position="46"/>
    </location>
</feature>
<proteinExistence type="predicted"/>
<keyword evidence="3" id="KW-0808">Transferase</keyword>
<evidence type="ECO:0000256" key="2">
    <source>
        <dbReference type="ARBA" id="ARBA00022527"/>
    </source>
</evidence>
<feature type="compositionally biased region" description="Pro residues" evidence="8">
    <location>
        <begin position="36"/>
        <end position="46"/>
    </location>
</feature>
<dbReference type="InterPro" id="IPR011009">
    <property type="entry name" value="Kinase-like_dom_sf"/>
</dbReference>
<reference evidence="10 11" key="1">
    <citation type="submission" date="2019-05" db="EMBL/GenBank/DDBJ databases">
        <title>Draft genome sequence of Nonomuraea turkmeniaca DSM 43926.</title>
        <authorList>
            <person name="Saricaoglu S."/>
            <person name="Isik K."/>
        </authorList>
    </citation>
    <scope>NUCLEOTIDE SEQUENCE [LARGE SCALE GENOMIC DNA]</scope>
    <source>
        <strain evidence="10 11">DSM 43926</strain>
    </source>
</reference>
<evidence type="ECO:0000313" key="10">
    <source>
        <dbReference type="EMBL" id="TMR20937.1"/>
    </source>
</evidence>
<keyword evidence="6 7" id="KW-0067">ATP-binding</keyword>
<evidence type="ECO:0000256" key="6">
    <source>
        <dbReference type="ARBA" id="ARBA00022840"/>
    </source>
</evidence>
<sequence length="288" mass="30718">MSAAGYSTTAVASCPVRSLSVEDTTPLDKDPAKLPTMPPSGSPLPEPVPLRTGYVKEEALGQGANGQVWRGRRVSDDRPVAIKVLREEYAADPAAVARFLREGIALRSIDHPHLVPVYDLVAEGTMLAIVMELVPGENLRAAIARGVVDPGKAVTLLGHVAQALAAVHAAGIVHRDVKPENVMVTWRGGEPWARLTDFGVAHVADGQALTRQSTFVGTSAYLAPELAQGRSPTSAADVYALGVMAYELLAGRRPFTHDNPMALLRAHLEDQPVRPAAISDDLWRVIEA</sequence>
<accession>A0A5S4FJL7</accession>
<dbReference type="InterPro" id="IPR008271">
    <property type="entry name" value="Ser/Thr_kinase_AS"/>
</dbReference>
<gene>
    <name evidence="10" type="ORF">ETD86_16925</name>
</gene>
<evidence type="ECO:0000256" key="3">
    <source>
        <dbReference type="ARBA" id="ARBA00022679"/>
    </source>
</evidence>
<evidence type="ECO:0000256" key="1">
    <source>
        <dbReference type="ARBA" id="ARBA00012513"/>
    </source>
</evidence>
<dbReference type="InterPro" id="IPR017441">
    <property type="entry name" value="Protein_kinase_ATP_BS"/>
</dbReference>
<name>A0A5S4FJL7_9ACTN</name>